<dbReference type="PROSITE" id="PS51029">
    <property type="entry name" value="MADF"/>
    <property type="match status" value="1"/>
</dbReference>
<evidence type="ECO:0000259" key="1">
    <source>
        <dbReference type="PROSITE" id="PS51029"/>
    </source>
</evidence>
<accession>A0A3Q0IM84</accession>
<dbReference type="PANTHER" id="PTHR21505:SF15">
    <property type="entry name" value="RE18252P"/>
    <property type="match status" value="1"/>
</dbReference>
<evidence type="ECO:0000313" key="2">
    <source>
        <dbReference type="Proteomes" id="UP000079169"/>
    </source>
</evidence>
<sequence>MANSSDVSTSNAIVPFDDSFSSMIEKYTETQIDKVKSQNSTTFIWTAEYVVSLIRAYESYPELWNMQCAGYKSTNKKTRAWNEISNYFQLPVIDLKRKMANLLSSYRRERVKVDSKKKENLHYEPQLYFYRHFEFMNQIYQPKAFKLEVGGDIIKPDYYLDEDYAAKENYFKNKKYRQVGMTEIAAVFRTNVHEIDKRWRNLRTIYRRELKKVVEEGQNGRMVQVRWFPYKYMDEFLHRVCVKEQERGSNFLEDMLNIEIEDSLRNTNP</sequence>
<gene>
    <name evidence="3" type="primary">LOC108252054</name>
</gene>
<protein>
    <submittedName>
        <fullName evidence="3">Uncharacterized protein LOC108252054</fullName>
    </submittedName>
</protein>
<proteinExistence type="predicted"/>
<dbReference type="Proteomes" id="UP000079169">
    <property type="component" value="Unplaced"/>
</dbReference>
<dbReference type="SMART" id="SM00595">
    <property type="entry name" value="MADF"/>
    <property type="match status" value="2"/>
</dbReference>
<dbReference type="Pfam" id="PF10545">
    <property type="entry name" value="MADF_DNA_bdg"/>
    <property type="match status" value="2"/>
</dbReference>
<dbReference type="KEGG" id="dci:108252054"/>
<keyword evidence="2" id="KW-1185">Reference proteome</keyword>
<dbReference type="AlphaFoldDB" id="A0A3Q0IM84"/>
<dbReference type="PANTHER" id="PTHR21505">
    <property type="entry name" value="MADF DOMAIN-CONTAINING PROTEIN-RELATED"/>
    <property type="match status" value="1"/>
</dbReference>
<dbReference type="PaxDb" id="121845-A0A3Q0IM84"/>
<evidence type="ECO:0000313" key="3">
    <source>
        <dbReference type="RefSeq" id="XP_026677421.1"/>
    </source>
</evidence>
<name>A0A3Q0IM84_DIACI</name>
<dbReference type="GeneID" id="108252054"/>
<reference evidence="3" key="1">
    <citation type="submission" date="2025-08" db="UniProtKB">
        <authorList>
            <consortium name="RefSeq"/>
        </authorList>
    </citation>
    <scope>IDENTIFICATION</scope>
</reference>
<feature type="domain" description="MADF" evidence="1">
    <location>
        <begin position="52"/>
        <end position="141"/>
    </location>
</feature>
<dbReference type="RefSeq" id="XP_026677421.1">
    <property type="nucleotide sequence ID" value="XM_026821620.1"/>
</dbReference>
<organism evidence="2 3">
    <name type="scientific">Diaphorina citri</name>
    <name type="common">Asian citrus psyllid</name>
    <dbReference type="NCBI Taxonomy" id="121845"/>
    <lineage>
        <taxon>Eukaryota</taxon>
        <taxon>Metazoa</taxon>
        <taxon>Ecdysozoa</taxon>
        <taxon>Arthropoda</taxon>
        <taxon>Hexapoda</taxon>
        <taxon>Insecta</taxon>
        <taxon>Pterygota</taxon>
        <taxon>Neoptera</taxon>
        <taxon>Paraneoptera</taxon>
        <taxon>Hemiptera</taxon>
        <taxon>Sternorrhyncha</taxon>
        <taxon>Psylloidea</taxon>
        <taxon>Psyllidae</taxon>
        <taxon>Diaphorininae</taxon>
        <taxon>Diaphorina</taxon>
    </lineage>
</organism>
<dbReference type="InterPro" id="IPR006578">
    <property type="entry name" value="MADF-dom"/>
</dbReference>